<keyword evidence="3" id="KW-1185">Reference proteome</keyword>
<accession>A0AAD6R5Q8</accession>
<feature type="compositionally biased region" description="Polar residues" evidence="1">
    <location>
        <begin position="67"/>
        <end position="80"/>
    </location>
</feature>
<comment type="caution">
    <text evidence="2">The sequence shown here is derived from an EMBL/GenBank/DDBJ whole genome shotgun (WGS) entry which is preliminary data.</text>
</comment>
<dbReference type="AlphaFoldDB" id="A0AAD6R5Q8"/>
<gene>
    <name evidence="2" type="ORF">NC653_008132</name>
</gene>
<reference evidence="2" key="1">
    <citation type="journal article" date="2023" name="Mol. Ecol. Resour.">
        <title>Chromosome-level genome assembly of a triploid poplar Populus alba 'Berolinensis'.</title>
        <authorList>
            <person name="Chen S."/>
            <person name="Yu Y."/>
            <person name="Wang X."/>
            <person name="Wang S."/>
            <person name="Zhang T."/>
            <person name="Zhou Y."/>
            <person name="He R."/>
            <person name="Meng N."/>
            <person name="Wang Y."/>
            <person name="Liu W."/>
            <person name="Liu Z."/>
            <person name="Liu J."/>
            <person name="Guo Q."/>
            <person name="Huang H."/>
            <person name="Sederoff R.R."/>
            <person name="Wang G."/>
            <person name="Qu G."/>
            <person name="Chen S."/>
        </authorList>
    </citation>
    <scope>NUCLEOTIDE SEQUENCE</scope>
    <source>
        <strain evidence="2">SC-2020</strain>
    </source>
</reference>
<dbReference type="Proteomes" id="UP001164929">
    <property type="component" value="Chromosome 3"/>
</dbReference>
<organism evidence="2 3">
    <name type="scientific">Populus alba x Populus x berolinensis</name>
    <dbReference type="NCBI Taxonomy" id="444605"/>
    <lineage>
        <taxon>Eukaryota</taxon>
        <taxon>Viridiplantae</taxon>
        <taxon>Streptophyta</taxon>
        <taxon>Embryophyta</taxon>
        <taxon>Tracheophyta</taxon>
        <taxon>Spermatophyta</taxon>
        <taxon>Magnoliopsida</taxon>
        <taxon>eudicotyledons</taxon>
        <taxon>Gunneridae</taxon>
        <taxon>Pentapetalae</taxon>
        <taxon>rosids</taxon>
        <taxon>fabids</taxon>
        <taxon>Malpighiales</taxon>
        <taxon>Salicaceae</taxon>
        <taxon>Saliceae</taxon>
        <taxon>Populus</taxon>
    </lineage>
</organism>
<evidence type="ECO:0000313" key="2">
    <source>
        <dbReference type="EMBL" id="KAJ7002818.1"/>
    </source>
</evidence>
<evidence type="ECO:0000313" key="3">
    <source>
        <dbReference type="Proteomes" id="UP001164929"/>
    </source>
</evidence>
<feature type="region of interest" description="Disordered" evidence="1">
    <location>
        <begin position="36"/>
        <end position="80"/>
    </location>
</feature>
<protein>
    <submittedName>
        <fullName evidence="2">Uncharacterized protein</fullName>
    </submittedName>
</protein>
<proteinExistence type="predicted"/>
<sequence length="80" mass="8979">MQIKIQSVSIEFLVSLHLSVSVRGKTEKSKVLLYSEKEHEKHTKPEMHESFSTSGSRPLDHCGFKTDAQSSPSLFDSSDL</sequence>
<evidence type="ECO:0000256" key="1">
    <source>
        <dbReference type="SAM" id="MobiDB-lite"/>
    </source>
</evidence>
<feature type="compositionally biased region" description="Basic and acidic residues" evidence="1">
    <location>
        <begin position="36"/>
        <end position="49"/>
    </location>
</feature>
<dbReference type="EMBL" id="JAQIZT010000003">
    <property type="protein sequence ID" value="KAJ7002818.1"/>
    <property type="molecule type" value="Genomic_DNA"/>
</dbReference>
<name>A0AAD6R5Q8_9ROSI</name>